<dbReference type="Gene3D" id="3.40.50.360">
    <property type="match status" value="1"/>
</dbReference>
<dbReference type="InterPro" id="IPR029039">
    <property type="entry name" value="Flavoprotein-like_sf"/>
</dbReference>
<feature type="domain" description="Flavodoxin-like fold" evidence="5">
    <location>
        <begin position="3"/>
        <end position="191"/>
    </location>
</feature>
<accession>A0AA48HHS1</accession>
<dbReference type="PANTHER" id="PTHR46305:SF3">
    <property type="entry name" value="NADPH:QUINONE OXIDOREDUCTASE MDAB"/>
    <property type="match status" value="1"/>
</dbReference>
<dbReference type="InterPro" id="IPR003680">
    <property type="entry name" value="Flavodoxin_fold"/>
</dbReference>
<organism evidence="6 7">
    <name type="scientific">Planctobacterium marinum</name>
    <dbReference type="NCBI Taxonomy" id="1631968"/>
    <lineage>
        <taxon>Bacteria</taxon>
        <taxon>Pseudomonadati</taxon>
        <taxon>Pseudomonadota</taxon>
        <taxon>Gammaproteobacteria</taxon>
        <taxon>Alteromonadales</taxon>
        <taxon>Alteromonadaceae</taxon>
        <taxon>Planctobacterium</taxon>
    </lineage>
</organism>
<evidence type="ECO:0000259" key="5">
    <source>
        <dbReference type="Pfam" id="PF02525"/>
    </source>
</evidence>
<dbReference type="Proteomes" id="UP001333710">
    <property type="component" value="Chromosome"/>
</dbReference>
<evidence type="ECO:0000256" key="2">
    <source>
        <dbReference type="ARBA" id="ARBA00022630"/>
    </source>
</evidence>
<comment type="similarity">
    <text evidence="4">Belongs to the oxidoreductase MdaB family.</text>
</comment>
<dbReference type="Pfam" id="PF02525">
    <property type="entry name" value="Flavodoxin_2"/>
    <property type="match status" value="1"/>
</dbReference>
<dbReference type="EMBL" id="AP027272">
    <property type="protein sequence ID" value="BDX07163.1"/>
    <property type="molecule type" value="Genomic_DNA"/>
</dbReference>
<dbReference type="InterPro" id="IPR052397">
    <property type="entry name" value="NADPH-QR_MdaB"/>
</dbReference>
<dbReference type="AlphaFoldDB" id="A0AA48HHS1"/>
<dbReference type="RefSeq" id="WP_338293150.1">
    <property type="nucleotide sequence ID" value="NZ_AP027272.1"/>
</dbReference>
<proteinExistence type="inferred from homology"/>
<protein>
    <submittedName>
        <fullName evidence="6">Flavodoxin</fullName>
    </submittedName>
</protein>
<keyword evidence="7" id="KW-1185">Reference proteome</keyword>
<name>A0AA48HHS1_9ALTE</name>
<keyword evidence="3" id="KW-0274">FAD</keyword>
<evidence type="ECO:0000256" key="1">
    <source>
        <dbReference type="ARBA" id="ARBA00001974"/>
    </source>
</evidence>
<evidence type="ECO:0000313" key="7">
    <source>
        <dbReference type="Proteomes" id="UP001333710"/>
    </source>
</evidence>
<reference evidence="6" key="1">
    <citation type="submission" date="2023-01" db="EMBL/GenBank/DDBJ databases">
        <title>Complete genome sequence of Planctobacterium marinum strain Dej080120_11.</title>
        <authorList>
            <person name="Ueki S."/>
            <person name="Maruyama F."/>
        </authorList>
    </citation>
    <scope>NUCLEOTIDE SEQUENCE</scope>
    <source>
        <strain evidence="6">Dej080120_11</strain>
    </source>
</reference>
<evidence type="ECO:0000256" key="3">
    <source>
        <dbReference type="ARBA" id="ARBA00022827"/>
    </source>
</evidence>
<gene>
    <name evidence="6" type="ORF">MACH26_26840</name>
</gene>
<evidence type="ECO:0000256" key="4">
    <source>
        <dbReference type="ARBA" id="ARBA00037981"/>
    </source>
</evidence>
<evidence type="ECO:0000313" key="6">
    <source>
        <dbReference type="EMBL" id="BDX07163.1"/>
    </source>
</evidence>
<dbReference type="SUPFAM" id="SSF52218">
    <property type="entry name" value="Flavoproteins"/>
    <property type="match status" value="1"/>
</dbReference>
<dbReference type="KEGG" id="pmaw:MACH26_26840"/>
<comment type="cofactor">
    <cofactor evidence="1">
        <name>FAD</name>
        <dbReference type="ChEBI" id="CHEBI:57692"/>
    </cofactor>
</comment>
<sequence length="193" mass="21756">MSNVLIINAHHHYPFAQGKLNATLVDKAQTLLMGKGYEVRVAKTEGDFDVEAELANHQWADVVILQTPVNWMGVPWSFKKYMDEVYTAGMGGALCHGDGRNAEQPKANYGRGGALDGTKYMLSLTFNAPAESFNVADEFFEGKSVDDLFFPMHMNFKFFAMQPLPTFSCFDVMKNAEVEQDFARFEAHLNQYF</sequence>
<dbReference type="PANTHER" id="PTHR46305">
    <property type="match status" value="1"/>
</dbReference>
<keyword evidence="2" id="KW-0285">Flavoprotein</keyword>